<protein>
    <submittedName>
        <fullName evidence="1">Uncharacterized protein</fullName>
    </submittedName>
</protein>
<evidence type="ECO:0000313" key="2">
    <source>
        <dbReference type="Proteomes" id="UP001234297"/>
    </source>
</evidence>
<gene>
    <name evidence="1" type="ORF">MRB53_013189</name>
</gene>
<dbReference type="EMBL" id="CM056812">
    <property type="protein sequence ID" value="KAJ8617003.1"/>
    <property type="molecule type" value="Genomic_DNA"/>
</dbReference>
<dbReference type="Proteomes" id="UP001234297">
    <property type="component" value="Chromosome 4"/>
</dbReference>
<organism evidence="1 2">
    <name type="scientific">Persea americana</name>
    <name type="common">Avocado</name>
    <dbReference type="NCBI Taxonomy" id="3435"/>
    <lineage>
        <taxon>Eukaryota</taxon>
        <taxon>Viridiplantae</taxon>
        <taxon>Streptophyta</taxon>
        <taxon>Embryophyta</taxon>
        <taxon>Tracheophyta</taxon>
        <taxon>Spermatophyta</taxon>
        <taxon>Magnoliopsida</taxon>
        <taxon>Magnoliidae</taxon>
        <taxon>Laurales</taxon>
        <taxon>Lauraceae</taxon>
        <taxon>Persea</taxon>
    </lineage>
</organism>
<comment type="caution">
    <text evidence="1">The sequence shown here is derived from an EMBL/GenBank/DDBJ whole genome shotgun (WGS) entry which is preliminary data.</text>
</comment>
<proteinExistence type="predicted"/>
<accession>A0ACC2K798</accession>
<keyword evidence="2" id="KW-1185">Reference proteome</keyword>
<reference evidence="1 2" key="1">
    <citation type="journal article" date="2022" name="Hortic Res">
        <title>A haplotype resolved chromosomal level avocado genome allows analysis of novel avocado genes.</title>
        <authorList>
            <person name="Nath O."/>
            <person name="Fletcher S.J."/>
            <person name="Hayward A."/>
            <person name="Shaw L.M."/>
            <person name="Masouleh A.K."/>
            <person name="Furtado A."/>
            <person name="Henry R.J."/>
            <person name="Mitter N."/>
        </authorList>
    </citation>
    <scope>NUCLEOTIDE SEQUENCE [LARGE SCALE GENOMIC DNA]</scope>
    <source>
        <strain evidence="2">cv. Hass</strain>
    </source>
</reference>
<name>A0ACC2K798_PERAE</name>
<evidence type="ECO:0000313" key="1">
    <source>
        <dbReference type="EMBL" id="KAJ8617003.1"/>
    </source>
</evidence>
<sequence length="290" mass="32151">MTPSSKAQASSSMSMSMPARRRQGDLEQEGGLVDIRMPLLVCLVYIPCVFLPPLQIHEIELGSIQPLTQQHASHDAHQSSPVTDERTSDVTGHLSPSDHIVTIHGDELDAIQPLTQRQTSPDAYQRTSDVPDHVSPSDHIIMIRDNELDAVQRLTQWQTSLDAYPRTPDVTDHASPSDHIVMINGIELGATQPQTQLQTSPDIHRSTLDERMSTNGTDQMVPSNSTLLTNINNRQQQNPLHGFLSRVAPSTDDRIFDDEPNYIALFFYAPVIIVALPFLLGLLHLILLIG</sequence>